<comment type="catalytic activity">
    <reaction evidence="1">
        <text>ATP + protein L-histidine = ADP + protein N-phospho-L-histidine.</text>
        <dbReference type="EC" id="2.7.13.3"/>
    </reaction>
</comment>
<feature type="modified residue" description="4-aspartylphosphate" evidence="6">
    <location>
        <position position="423"/>
    </location>
</feature>
<keyword evidence="5" id="KW-0418">Kinase</keyword>
<dbReference type="InterPro" id="IPR036890">
    <property type="entry name" value="HATPase_C_sf"/>
</dbReference>
<dbReference type="Proteomes" id="UP001528411">
    <property type="component" value="Unassembled WGS sequence"/>
</dbReference>
<evidence type="ECO:0000313" key="10">
    <source>
        <dbReference type="EMBL" id="MDC2890594.1"/>
    </source>
</evidence>
<keyword evidence="7" id="KW-1133">Transmembrane helix</keyword>
<protein>
    <recommendedName>
        <fullName evidence="2">histidine kinase</fullName>
        <ecNumber evidence="2">2.7.13.3</ecNumber>
    </recommendedName>
</protein>
<dbReference type="EC" id="2.7.13.3" evidence="2"/>
<dbReference type="Gene3D" id="1.10.287.130">
    <property type="match status" value="1"/>
</dbReference>
<name>A0ABT5FHC5_9GAMM</name>
<dbReference type="Pfam" id="PF00512">
    <property type="entry name" value="HisKA"/>
    <property type="match status" value="1"/>
</dbReference>
<dbReference type="InterPro" id="IPR011006">
    <property type="entry name" value="CheY-like_superfamily"/>
</dbReference>
<dbReference type="InterPro" id="IPR001789">
    <property type="entry name" value="Sig_transdc_resp-reg_receiver"/>
</dbReference>
<dbReference type="SMART" id="SM00387">
    <property type="entry name" value="HATPase_c"/>
    <property type="match status" value="1"/>
</dbReference>
<feature type="domain" description="Response regulatory" evidence="9">
    <location>
        <begin position="374"/>
        <end position="490"/>
    </location>
</feature>
<comment type="caution">
    <text evidence="10">The sequence shown here is derived from an EMBL/GenBank/DDBJ whole genome shotgun (WGS) entry which is preliminary data.</text>
</comment>
<keyword evidence="11" id="KW-1185">Reference proteome</keyword>
<feature type="domain" description="Histidine kinase" evidence="8">
    <location>
        <begin position="129"/>
        <end position="350"/>
    </location>
</feature>
<dbReference type="InterPro" id="IPR003661">
    <property type="entry name" value="HisK_dim/P_dom"/>
</dbReference>
<keyword evidence="7" id="KW-0472">Membrane</keyword>
<proteinExistence type="predicted"/>
<evidence type="ECO:0000256" key="5">
    <source>
        <dbReference type="ARBA" id="ARBA00022777"/>
    </source>
</evidence>
<dbReference type="RefSeq" id="WP_272181743.1">
    <property type="nucleotide sequence ID" value="NZ_JAQOMS010000002.1"/>
</dbReference>
<dbReference type="Gene3D" id="3.40.50.2300">
    <property type="match status" value="1"/>
</dbReference>
<dbReference type="SUPFAM" id="SSF47384">
    <property type="entry name" value="Homodimeric domain of signal transducing histidine kinase"/>
    <property type="match status" value="1"/>
</dbReference>
<dbReference type="GO" id="GO:0005524">
    <property type="term" value="F:ATP binding"/>
    <property type="evidence" value="ECO:0007669"/>
    <property type="project" value="UniProtKB-KW"/>
</dbReference>
<dbReference type="InterPro" id="IPR036097">
    <property type="entry name" value="HisK_dim/P_sf"/>
</dbReference>
<dbReference type="Pfam" id="PF00072">
    <property type="entry name" value="Response_reg"/>
    <property type="match status" value="1"/>
</dbReference>
<evidence type="ECO:0000259" key="8">
    <source>
        <dbReference type="PROSITE" id="PS50109"/>
    </source>
</evidence>
<dbReference type="InterPro" id="IPR004358">
    <property type="entry name" value="Sig_transdc_His_kin-like_C"/>
</dbReference>
<dbReference type="SUPFAM" id="SSF52172">
    <property type="entry name" value="CheY-like"/>
    <property type="match status" value="1"/>
</dbReference>
<evidence type="ECO:0000256" key="6">
    <source>
        <dbReference type="PROSITE-ProRule" id="PRU00169"/>
    </source>
</evidence>
<evidence type="ECO:0000313" key="11">
    <source>
        <dbReference type="Proteomes" id="UP001528411"/>
    </source>
</evidence>
<keyword evidence="10" id="KW-0067">ATP-binding</keyword>
<organism evidence="10 11">
    <name type="scientific">Psychrosphaera algicola</name>
    <dbReference type="NCBI Taxonomy" id="3023714"/>
    <lineage>
        <taxon>Bacteria</taxon>
        <taxon>Pseudomonadati</taxon>
        <taxon>Pseudomonadota</taxon>
        <taxon>Gammaproteobacteria</taxon>
        <taxon>Alteromonadales</taxon>
        <taxon>Pseudoalteromonadaceae</taxon>
        <taxon>Psychrosphaera</taxon>
    </lineage>
</organism>
<dbReference type="PROSITE" id="PS50109">
    <property type="entry name" value="HIS_KIN"/>
    <property type="match status" value="1"/>
</dbReference>
<reference evidence="10 11" key="1">
    <citation type="submission" date="2023-01" db="EMBL/GenBank/DDBJ databases">
        <title>Psychrosphaera sp. nov., isolated from marine algae.</title>
        <authorList>
            <person name="Bayburt H."/>
            <person name="Choi B.J."/>
            <person name="Kim J.M."/>
            <person name="Choi D.G."/>
            <person name="Jeon C.O."/>
        </authorList>
    </citation>
    <scope>NUCLEOTIDE SEQUENCE [LARGE SCALE GENOMIC DNA]</scope>
    <source>
        <strain evidence="10 11">G1-22</strain>
    </source>
</reference>
<dbReference type="SMART" id="SM00448">
    <property type="entry name" value="REC"/>
    <property type="match status" value="1"/>
</dbReference>
<evidence type="ECO:0000256" key="3">
    <source>
        <dbReference type="ARBA" id="ARBA00022553"/>
    </source>
</evidence>
<accession>A0ABT5FHC5</accession>
<feature type="transmembrane region" description="Helical" evidence="7">
    <location>
        <begin position="70"/>
        <end position="91"/>
    </location>
</feature>
<keyword evidence="10" id="KW-0547">Nucleotide-binding</keyword>
<dbReference type="PROSITE" id="PS50110">
    <property type="entry name" value="RESPONSE_REGULATORY"/>
    <property type="match status" value="1"/>
</dbReference>
<dbReference type="PRINTS" id="PR00344">
    <property type="entry name" value="BCTRLSENSOR"/>
</dbReference>
<keyword evidence="7" id="KW-0812">Transmembrane</keyword>
<dbReference type="Pfam" id="PF02518">
    <property type="entry name" value="HATPase_c"/>
    <property type="match status" value="1"/>
</dbReference>
<sequence length="496" mass="55728">MALTKEQRHLFEYELFEFGEEHPFLTSKNFQDVNTLKTSAILNLNMLNQIWKMKIFVNEANLILFKNRSYLVLFILQFTLVVIFISLILMMNNRQVVLDRLVLQKTKSLSLAVKEAKHANEAKSRFLANMSHEIRTPMNSVVGFSRLANKSDDIDEIKSFVNKIEISSDIMMNVVDDILDIAKIESEKLKLSEEDFDLKIILQKVSVIFKAQAEQKSINWLINDNLPDGVLYKADKTRLQQIIMNLCSNAIKFTDSGSITLSADAKMQRNGVAEVKIGITDTGIGMTPSQLRHIFTPFTQADDTTSRKYGGTGLGLAISKQLSELMGGQLTAKSQISKGTYFELSCPLKISTKHGHEKLKTQQSVPTVDISHLKILVAEDNKINQLLVTKVLEEFAITPTVVENGALAVEAAKREPFDAILMDCQMPVLDGYEATKQILMTPDLNNMRIIALTADVDVLSKSKAQDFGFSAHLSKPIDVEKLYECLAEVVRHSKHK</sequence>
<evidence type="ECO:0000256" key="7">
    <source>
        <dbReference type="SAM" id="Phobius"/>
    </source>
</evidence>
<dbReference type="EMBL" id="JAQOMS010000002">
    <property type="protein sequence ID" value="MDC2890594.1"/>
    <property type="molecule type" value="Genomic_DNA"/>
</dbReference>
<dbReference type="Gene3D" id="3.30.565.10">
    <property type="entry name" value="Histidine kinase-like ATPase, C-terminal domain"/>
    <property type="match status" value="1"/>
</dbReference>
<dbReference type="SUPFAM" id="SSF55874">
    <property type="entry name" value="ATPase domain of HSP90 chaperone/DNA topoisomerase II/histidine kinase"/>
    <property type="match status" value="1"/>
</dbReference>
<dbReference type="PANTHER" id="PTHR43047">
    <property type="entry name" value="TWO-COMPONENT HISTIDINE PROTEIN KINASE"/>
    <property type="match status" value="1"/>
</dbReference>
<keyword evidence="3 6" id="KW-0597">Phosphoprotein</keyword>
<dbReference type="InterPro" id="IPR005467">
    <property type="entry name" value="His_kinase_dom"/>
</dbReference>
<dbReference type="CDD" id="cd17546">
    <property type="entry name" value="REC_hyHK_CKI1_RcsC-like"/>
    <property type="match status" value="1"/>
</dbReference>
<evidence type="ECO:0000256" key="4">
    <source>
        <dbReference type="ARBA" id="ARBA00022679"/>
    </source>
</evidence>
<dbReference type="CDD" id="cd00082">
    <property type="entry name" value="HisKA"/>
    <property type="match status" value="1"/>
</dbReference>
<dbReference type="PANTHER" id="PTHR43047:SF72">
    <property type="entry name" value="OSMOSENSING HISTIDINE PROTEIN KINASE SLN1"/>
    <property type="match status" value="1"/>
</dbReference>
<keyword evidence="4" id="KW-0808">Transferase</keyword>
<dbReference type="SMART" id="SM00388">
    <property type="entry name" value="HisKA"/>
    <property type="match status" value="1"/>
</dbReference>
<evidence type="ECO:0000256" key="2">
    <source>
        <dbReference type="ARBA" id="ARBA00012438"/>
    </source>
</evidence>
<dbReference type="CDD" id="cd16922">
    <property type="entry name" value="HATPase_EvgS-ArcB-TorS-like"/>
    <property type="match status" value="1"/>
</dbReference>
<evidence type="ECO:0000256" key="1">
    <source>
        <dbReference type="ARBA" id="ARBA00000085"/>
    </source>
</evidence>
<dbReference type="InterPro" id="IPR003594">
    <property type="entry name" value="HATPase_dom"/>
</dbReference>
<evidence type="ECO:0000259" key="9">
    <source>
        <dbReference type="PROSITE" id="PS50110"/>
    </source>
</evidence>
<gene>
    <name evidence="10" type="ORF">PN838_19905</name>
</gene>